<keyword evidence="3" id="KW-1185">Reference proteome</keyword>
<gene>
    <name evidence="2" type="ORF">RCOM_1048090</name>
</gene>
<dbReference type="PANTHER" id="PTHR35505:SF5">
    <property type="entry name" value="SUBSTRATE CARRIER FAMILY PROTEIN"/>
    <property type="match status" value="1"/>
</dbReference>
<dbReference type="PANTHER" id="PTHR35505">
    <property type="entry name" value="OS01G0600300 PROTEIN"/>
    <property type="match status" value="1"/>
</dbReference>
<evidence type="ECO:0000256" key="1">
    <source>
        <dbReference type="SAM" id="MobiDB-lite"/>
    </source>
</evidence>
<dbReference type="OMA" id="VAAAHTM"/>
<dbReference type="STRING" id="3988.B9RKB3"/>
<dbReference type="OrthoDB" id="1654714at2759"/>
<sequence length="528" mass="58410">MASSPEPNPFVGENYDITLSQSMRQLVSEIQNKTVNFSHSIDFFYQLMQSRIDPPLETIWAYSALSFKCKKTTKGDLSNQILISKELFQLISGCSGPCSASKSITLLAPVLLHVYKLVTEVLGKDLGAKRVKKEIIKVKSLIGAILGYVSACCSKDMSEEKDPILSLAFADLVGVWMDGNEDLKAFLPLVSDEIRKEISDGGSTVSYLAGVVISEVFLLKLCLDLRVGNRGVEFEKELRRWIVGSITGFQSFYFFETLVRMLLEPALPVTSLLSLEDEDFLRKILYDAAIMVEYSFLSSERVIDLPANRVRSLAVKRLIITHEAIELVRKNGDQKRAISYTNSFSISRLPSQIIKCIMTSQIGLEEEANRLKGASPKALIKWLLKLDGQGIQIYDDRVSKLHAKLAVDNSKPDSERSAFKPEGKLTDADLLFYIDNKGGKEGCNEDDKEINESMSAAFVAAAKTMRLIEKGGRKRKEGINAGKKKKIKVLKHDLSDNSDSDGEISSAVSDDSSGSGSEVENPSSDEDV</sequence>
<name>B9RKB3_RICCO</name>
<dbReference type="EMBL" id="EQ973784">
    <property type="protein sequence ID" value="EEF48111.1"/>
    <property type="molecule type" value="Genomic_DNA"/>
</dbReference>
<dbReference type="AlphaFoldDB" id="B9RKB3"/>
<reference evidence="3" key="1">
    <citation type="journal article" date="2010" name="Nat. Biotechnol.">
        <title>Draft genome sequence of the oilseed species Ricinus communis.</title>
        <authorList>
            <person name="Chan A.P."/>
            <person name="Crabtree J."/>
            <person name="Zhao Q."/>
            <person name="Lorenzi H."/>
            <person name="Orvis J."/>
            <person name="Puiu D."/>
            <person name="Melake-Berhan A."/>
            <person name="Jones K.M."/>
            <person name="Redman J."/>
            <person name="Chen G."/>
            <person name="Cahoon E.B."/>
            <person name="Gedil M."/>
            <person name="Stanke M."/>
            <person name="Haas B.J."/>
            <person name="Wortman J.R."/>
            <person name="Fraser-Liggett C.M."/>
            <person name="Ravel J."/>
            <person name="Rabinowicz P.D."/>
        </authorList>
    </citation>
    <scope>NUCLEOTIDE SEQUENCE [LARGE SCALE GENOMIC DNA]</scope>
    <source>
        <strain evidence="3">cv. Hale</strain>
    </source>
</reference>
<dbReference type="InParanoid" id="B9RKB3"/>
<feature type="region of interest" description="Disordered" evidence="1">
    <location>
        <begin position="491"/>
        <end position="528"/>
    </location>
</feature>
<feature type="compositionally biased region" description="Low complexity" evidence="1">
    <location>
        <begin position="505"/>
        <end position="520"/>
    </location>
</feature>
<dbReference type="eggNOG" id="ENOG502QQVM">
    <property type="taxonomic scope" value="Eukaryota"/>
</dbReference>
<dbReference type="Proteomes" id="UP000008311">
    <property type="component" value="Unassembled WGS sequence"/>
</dbReference>
<accession>B9RKB3</accession>
<organism evidence="2 3">
    <name type="scientific">Ricinus communis</name>
    <name type="common">Castor bean</name>
    <dbReference type="NCBI Taxonomy" id="3988"/>
    <lineage>
        <taxon>Eukaryota</taxon>
        <taxon>Viridiplantae</taxon>
        <taxon>Streptophyta</taxon>
        <taxon>Embryophyta</taxon>
        <taxon>Tracheophyta</taxon>
        <taxon>Spermatophyta</taxon>
        <taxon>Magnoliopsida</taxon>
        <taxon>eudicotyledons</taxon>
        <taxon>Gunneridae</taxon>
        <taxon>Pentapetalae</taxon>
        <taxon>rosids</taxon>
        <taxon>fabids</taxon>
        <taxon>Malpighiales</taxon>
        <taxon>Euphorbiaceae</taxon>
        <taxon>Acalyphoideae</taxon>
        <taxon>Acalypheae</taxon>
        <taxon>Ricinus</taxon>
    </lineage>
</organism>
<proteinExistence type="predicted"/>
<dbReference type="KEGG" id="rcu:8265086"/>
<evidence type="ECO:0000313" key="3">
    <source>
        <dbReference type="Proteomes" id="UP000008311"/>
    </source>
</evidence>
<protein>
    <submittedName>
        <fullName evidence="2">Uncharacterized protein</fullName>
    </submittedName>
</protein>
<evidence type="ECO:0000313" key="2">
    <source>
        <dbReference type="EMBL" id="EEF48111.1"/>
    </source>
</evidence>